<accession>A0ABW6Q1T6</accession>
<gene>
    <name evidence="1" type="ORF">ACFVZC_07080</name>
</gene>
<reference evidence="1 2" key="1">
    <citation type="submission" date="2024-09" db="EMBL/GenBank/DDBJ databases">
        <title>The Natural Products Discovery Center: Release of the First 8490 Sequenced Strains for Exploring Actinobacteria Biosynthetic Diversity.</title>
        <authorList>
            <person name="Kalkreuter E."/>
            <person name="Kautsar S.A."/>
            <person name="Yang D."/>
            <person name="Bader C.D."/>
            <person name="Teijaro C.N."/>
            <person name="Fluegel L."/>
            <person name="Davis C.M."/>
            <person name="Simpson J.R."/>
            <person name="Lauterbach L."/>
            <person name="Steele A.D."/>
            <person name="Gui C."/>
            <person name="Meng S."/>
            <person name="Li G."/>
            <person name="Viehrig K."/>
            <person name="Ye F."/>
            <person name="Su P."/>
            <person name="Kiefer A.F."/>
            <person name="Nichols A."/>
            <person name="Cepeda A.J."/>
            <person name="Yan W."/>
            <person name="Fan B."/>
            <person name="Jiang Y."/>
            <person name="Adhikari A."/>
            <person name="Zheng C.-J."/>
            <person name="Schuster L."/>
            <person name="Cowan T.M."/>
            <person name="Smanski M.J."/>
            <person name="Chevrette M.G."/>
            <person name="De Carvalho L.P.S."/>
            <person name="Shen B."/>
        </authorList>
    </citation>
    <scope>NUCLEOTIDE SEQUENCE [LARGE SCALE GENOMIC DNA]</scope>
    <source>
        <strain evidence="1 2">NPDC058328</strain>
    </source>
</reference>
<dbReference type="RefSeq" id="WP_388233729.1">
    <property type="nucleotide sequence ID" value="NZ_JBHVZQ010000004.1"/>
</dbReference>
<organism evidence="1 2">
    <name type="scientific">Streptomyces marokkonensis</name>
    <dbReference type="NCBI Taxonomy" id="324855"/>
    <lineage>
        <taxon>Bacteria</taxon>
        <taxon>Bacillati</taxon>
        <taxon>Actinomycetota</taxon>
        <taxon>Actinomycetes</taxon>
        <taxon>Kitasatosporales</taxon>
        <taxon>Streptomycetaceae</taxon>
        <taxon>Streptomyces</taxon>
    </lineage>
</organism>
<protein>
    <submittedName>
        <fullName evidence="1">Uncharacterized protein</fullName>
    </submittedName>
</protein>
<proteinExistence type="predicted"/>
<name>A0ABW6Q1T6_9ACTN</name>
<comment type="caution">
    <text evidence="1">The sequence shown here is derived from an EMBL/GenBank/DDBJ whole genome shotgun (WGS) entry which is preliminary data.</text>
</comment>
<evidence type="ECO:0000313" key="2">
    <source>
        <dbReference type="Proteomes" id="UP001601627"/>
    </source>
</evidence>
<dbReference type="Proteomes" id="UP001601627">
    <property type="component" value="Unassembled WGS sequence"/>
</dbReference>
<keyword evidence="2" id="KW-1185">Reference proteome</keyword>
<dbReference type="EMBL" id="JBHVZQ010000004">
    <property type="protein sequence ID" value="MFF1273158.1"/>
    <property type="molecule type" value="Genomic_DNA"/>
</dbReference>
<sequence length="70" mass="7673">MTWEEEDLLQQRVDWTRADWSRWRASAAVARRAGLTEAGRGPTPEGVTAPGEVGIAVVWRVTADGWAAGH</sequence>
<evidence type="ECO:0000313" key="1">
    <source>
        <dbReference type="EMBL" id="MFF1273158.1"/>
    </source>
</evidence>